<dbReference type="Proteomes" id="UP000238338">
    <property type="component" value="Unassembled WGS sequence"/>
</dbReference>
<dbReference type="SUPFAM" id="SSF55298">
    <property type="entry name" value="YjgF-like"/>
    <property type="match status" value="1"/>
</dbReference>
<dbReference type="OrthoDB" id="9809792at2"/>
<dbReference type="PANTHER" id="PTHR43857">
    <property type="entry name" value="BLR7761 PROTEIN"/>
    <property type="match status" value="1"/>
</dbReference>
<dbReference type="InterPro" id="IPR035959">
    <property type="entry name" value="RutC-like_sf"/>
</dbReference>
<dbReference type="RefSeq" id="WP_105516152.1">
    <property type="nucleotide sequence ID" value="NZ_PVEP01000010.1"/>
</dbReference>
<dbReference type="AlphaFoldDB" id="A0A2S8S3G5"/>
<dbReference type="PANTHER" id="PTHR43857:SF1">
    <property type="entry name" value="YJGH FAMILY PROTEIN"/>
    <property type="match status" value="1"/>
</dbReference>
<dbReference type="Gene3D" id="3.30.1330.40">
    <property type="entry name" value="RutC-like"/>
    <property type="match status" value="1"/>
</dbReference>
<dbReference type="Pfam" id="PF01042">
    <property type="entry name" value="Ribonuc_L-PSP"/>
    <property type="match status" value="1"/>
</dbReference>
<comment type="caution">
    <text evidence="1">The sequence shown here is derived from an EMBL/GenBank/DDBJ whole genome shotgun (WGS) entry which is preliminary data.</text>
</comment>
<sequence length="131" mass="14161">MQRTAVNPWDWSLKLGYNQAEVIEGAARQLICAGQTAVDAEGNPRHLGDMRGQIALALDNLEAVLTNADMGLRNVVRLGLYTTDVDEALKNFDLFGMRFGPIRCAPPMTLLGVSCLAIPGLLFEIEATAMG</sequence>
<dbReference type="EMBL" id="PVEP01000010">
    <property type="protein sequence ID" value="PQV55314.1"/>
    <property type="molecule type" value="Genomic_DNA"/>
</dbReference>
<evidence type="ECO:0000313" key="2">
    <source>
        <dbReference type="Proteomes" id="UP000238338"/>
    </source>
</evidence>
<name>A0A2S8S3G5_9RHOB</name>
<organism evidence="1 2">
    <name type="scientific">Albidovulum denitrificans</name>
    <dbReference type="NCBI Taxonomy" id="404881"/>
    <lineage>
        <taxon>Bacteria</taxon>
        <taxon>Pseudomonadati</taxon>
        <taxon>Pseudomonadota</taxon>
        <taxon>Alphaproteobacteria</taxon>
        <taxon>Rhodobacterales</taxon>
        <taxon>Paracoccaceae</taxon>
        <taxon>Albidovulum</taxon>
    </lineage>
</organism>
<keyword evidence="2" id="KW-1185">Reference proteome</keyword>
<protein>
    <submittedName>
        <fullName evidence="1">Enamine deaminase RidA (YjgF/YER057c/UK114 family)</fullName>
    </submittedName>
</protein>
<proteinExistence type="predicted"/>
<evidence type="ECO:0000313" key="1">
    <source>
        <dbReference type="EMBL" id="PQV55314.1"/>
    </source>
</evidence>
<reference evidence="1 2" key="1">
    <citation type="submission" date="2018-02" db="EMBL/GenBank/DDBJ databases">
        <title>Genomic Encyclopedia of Archaeal and Bacterial Type Strains, Phase II (KMG-II): from individual species to whole genera.</title>
        <authorList>
            <person name="Goeker M."/>
        </authorList>
    </citation>
    <scope>NUCLEOTIDE SEQUENCE [LARGE SCALE GENOMIC DNA]</scope>
    <source>
        <strain evidence="1 2">DSM 18921</strain>
    </source>
</reference>
<accession>A0A2S8S3G5</accession>
<dbReference type="InterPro" id="IPR006175">
    <property type="entry name" value="YjgF/YER057c/UK114"/>
</dbReference>
<dbReference type="CDD" id="cd00448">
    <property type="entry name" value="YjgF_YER057c_UK114_family"/>
    <property type="match status" value="1"/>
</dbReference>
<gene>
    <name evidence="1" type="ORF">LX70_03567</name>
</gene>